<gene>
    <name evidence="5" type="ORF">UA08_08864</name>
</gene>
<evidence type="ECO:0000256" key="1">
    <source>
        <dbReference type="ARBA" id="ARBA00006538"/>
    </source>
</evidence>
<proteinExistence type="inferred from homology"/>
<evidence type="ECO:0000259" key="3">
    <source>
        <dbReference type="Pfam" id="PF13622"/>
    </source>
</evidence>
<dbReference type="InterPro" id="IPR003703">
    <property type="entry name" value="Acyl_CoA_thio"/>
</dbReference>
<dbReference type="Gene3D" id="2.40.160.210">
    <property type="entry name" value="Acyl-CoA thioesterase, double hotdog domain"/>
    <property type="match status" value="1"/>
</dbReference>
<dbReference type="Proteomes" id="UP000214365">
    <property type="component" value="Unassembled WGS sequence"/>
</dbReference>
<dbReference type="InterPro" id="IPR049449">
    <property type="entry name" value="TesB_ACOT8-like_N"/>
</dbReference>
<dbReference type="SUPFAM" id="SSF54637">
    <property type="entry name" value="Thioesterase/thiol ester dehydrase-isomerase"/>
    <property type="match status" value="2"/>
</dbReference>
<dbReference type="CDD" id="cd03444">
    <property type="entry name" value="Thioesterase_II_repeat1"/>
    <property type="match status" value="1"/>
</dbReference>
<evidence type="ECO:0008006" key="7">
    <source>
        <dbReference type="Google" id="ProtNLM"/>
    </source>
</evidence>
<reference evidence="5 6" key="1">
    <citation type="submission" date="2015-06" db="EMBL/GenBank/DDBJ databases">
        <title>Talaromyces atroroseus IBT 11181 draft genome.</title>
        <authorList>
            <person name="Rasmussen K.B."/>
            <person name="Rasmussen S."/>
            <person name="Petersen B."/>
            <person name="Sicheritz-Ponten T."/>
            <person name="Mortensen U.H."/>
            <person name="Thrane U."/>
        </authorList>
    </citation>
    <scope>NUCLEOTIDE SEQUENCE [LARGE SCALE GENOMIC DNA]</scope>
    <source>
        <strain evidence="5 6">IBT 11181</strain>
    </source>
</reference>
<dbReference type="Pfam" id="PF13622">
    <property type="entry name" value="4HBT_3"/>
    <property type="match status" value="1"/>
</dbReference>
<dbReference type="InterPro" id="IPR029069">
    <property type="entry name" value="HotDog_dom_sf"/>
</dbReference>
<dbReference type="STRING" id="1441469.A0A225AFX3"/>
<dbReference type="OrthoDB" id="68328at2759"/>
<protein>
    <recommendedName>
        <fullName evidence="7">Acyl-coenzyme A thioesterase 8</fullName>
    </recommendedName>
</protein>
<comment type="similarity">
    <text evidence="1">Belongs to the C/M/P thioester hydrolase family.</text>
</comment>
<feature type="domain" description="Acyl-CoA thioesterase-like N-terminal HotDog" evidence="3">
    <location>
        <begin position="28"/>
        <end position="115"/>
    </location>
</feature>
<evidence type="ECO:0000313" key="5">
    <source>
        <dbReference type="EMBL" id="OKL55868.1"/>
    </source>
</evidence>
<feature type="domain" description="Acyl-CoA thioesterase-like C-terminal" evidence="4">
    <location>
        <begin position="200"/>
        <end position="311"/>
    </location>
</feature>
<accession>A0A225AFX3</accession>
<evidence type="ECO:0000256" key="2">
    <source>
        <dbReference type="ARBA" id="ARBA00022801"/>
    </source>
</evidence>
<dbReference type="GO" id="GO:0005782">
    <property type="term" value="C:peroxisomal matrix"/>
    <property type="evidence" value="ECO:0007669"/>
    <property type="project" value="UniProtKB-SubCell"/>
</dbReference>
<dbReference type="PANTHER" id="PTHR11066:SF35">
    <property type="entry name" value="ACYL-COA THIOESTERASE II"/>
    <property type="match status" value="1"/>
</dbReference>
<dbReference type="GO" id="GO:0006637">
    <property type="term" value="P:acyl-CoA metabolic process"/>
    <property type="evidence" value="ECO:0007669"/>
    <property type="project" value="InterPro"/>
</dbReference>
<dbReference type="InterPro" id="IPR042171">
    <property type="entry name" value="Acyl-CoA_hotdog"/>
</dbReference>
<dbReference type="PANTHER" id="PTHR11066">
    <property type="entry name" value="ACYL-COA THIOESTERASE"/>
    <property type="match status" value="1"/>
</dbReference>
<dbReference type="GO" id="GO:0047617">
    <property type="term" value="F:fatty acyl-CoA hydrolase activity"/>
    <property type="evidence" value="ECO:0007669"/>
    <property type="project" value="InterPro"/>
</dbReference>
<organism evidence="5 6">
    <name type="scientific">Talaromyces atroroseus</name>
    <dbReference type="NCBI Taxonomy" id="1441469"/>
    <lineage>
        <taxon>Eukaryota</taxon>
        <taxon>Fungi</taxon>
        <taxon>Dikarya</taxon>
        <taxon>Ascomycota</taxon>
        <taxon>Pezizomycotina</taxon>
        <taxon>Eurotiomycetes</taxon>
        <taxon>Eurotiomycetidae</taxon>
        <taxon>Eurotiales</taxon>
        <taxon>Trichocomaceae</taxon>
        <taxon>Talaromyces</taxon>
        <taxon>Talaromyces sect. Trachyspermi</taxon>
    </lineage>
</organism>
<comment type="caution">
    <text evidence="5">The sequence shown here is derived from an EMBL/GenBank/DDBJ whole genome shotgun (WGS) entry which is preliminary data.</text>
</comment>
<dbReference type="GeneID" id="31008620"/>
<keyword evidence="6" id="KW-1185">Reference proteome</keyword>
<sequence length="322" mass="35996">MDDAIAEHVAVERLSEWTFQSKRLAERMGNTLPIAFGGYAIALAVNAAANTVPDGFHLYSAMGNYLGPASIAEKMTLTVFPSRSTKTFQTRRVQVTQKFGDGSKTRLCMEVLIDFHRAEPALLEFSAPPTMKYSHWKDCLPMEELEKQLVAAGKIEEAEVKAFNKVFGLGLRLFHNRYCPESIAGQTLLGLGKNVQTTQEHLPITAKTSCQWLQARYPVHKESDHIAGLAFIMDAFISFLPLVHNHMFLDDAAACSSLDFSLRVFVPNVNINNWILRECLTHVGAHGRTYSEARVWDENGNMVASMTQQSILRPHKAKTNKL</sequence>
<dbReference type="InterPro" id="IPR049450">
    <property type="entry name" value="ACOT8-like_C"/>
</dbReference>
<dbReference type="EMBL" id="LFMY01000017">
    <property type="protein sequence ID" value="OKL55868.1"/>
    <property type="molecule type" value="Genomic_DNA"/>
</dbReference>
<evidence type="ECO:0000259" key="4">
    <source>
        <dbReference type="Pfam" id="PF20789"/>
    </source>
</evidence>
<keyword evidence="2" id="KW-0378">Hydrolase</keyword>
<dbReference type="AlphaFoldDB" id="A0A225AFX3"/>
<dbReference type="GO" id="GO:0009062">
    <property type="term" value="P:fatty acid catabolic process"/>
    <property type="evidence" value="ECO:0007669"/>
    <property type="project" value="TreeGrafter"/>
</dbReference>
<dbReference type="Pfam" id="PF20789">
    <property type="entry name" value="4HBT_3C"/>
    <property type="match status" value="1"/>
</dbReference>
<name>A0A225AFX3_TALAT</name>
<evidence type="ECO:0000313" key="6">
    <source>
        <dbReference type="Proteomes" id="UP000214365"/>
    </source>
</evidence>
<dbReference type="RefSeq" id="XP_020115989.1">
    <property type="nucleotide sequence ID" value="XM_020263910.1"/>
</dbReference>